<protein>
    <recommendedName>
        <fullName evidence="3">Repeat domain-containing protein</fullName>
    </recommendedName>
</protein>
<dbReference type="RefSeq" id="WP_062178145.1">
    <property type="nucleotide sequence ID" value="NZ_BBXL01000004.1"/>
</dbReference>
<evidence type="ECO:0000313" key="1">
    <source>
        <dbReference type="EMBL" id="SHF62246.1"/>
    </source>
</evidence>
<name>A0A1M5D5H7_9BACT</name>
<proteinExistence type="predicted"/>
<keyword evidence="2" id="KW-1185">Reference proteome</keyword>
<dbReference type="Proteomes" id="UP000184480">
    <property type="component" value="Unassembled WGS sequence"/>
</dbReference>
<dbReference type="NCBIfam" id="NF047539">
    <property type="entry name" value="XAC2610_fam"/>
    <property type="match status" value="1"/>
</dbReference>
<gene>
    <name evidence="1" type="ORF">SAMN05444362_10883</name>
</gene>
<dbReference type="EMBL" id="FQUC01000008">
    <property type="protein sequence ID" value="SHF62246.1"/>
    <property type="molecule type" value="Genomic_DNA"/>
</dbReference>
<sequence>MKKHTIAGTVLLFFTLFSYSFCGRGNHSPEKSAKTNYSRPKTDTLIIGCDSSIGHNYYIALISFAEADSLSPEGNNTILQFLQETDSNQFKVIFEHGIYSQTKTVEFTDYNNDGITDILVQHTSSARSNWTYNLFLVSPNRTKLTKIHHFKEIPNPTYNTEYDIITNYVLSGVNYTRFYKLQGDSVFDYNITIEDIRSEDKPDDTSIYDSLFIKAILKIKGENKKAPQPK</sequence>
<reference evidence="2" key="1">
    <citation type="submission" date="2016-11" db="EMBL/GenBank/DDBJ databases">
        <authorList>
            <person name="Varghese N."/>
            <person name="Submissions S."/>
        </authorList>
    </citation>
    <scope>NUCLEOTIDE SEQUENCE [LARGE SCALE GENOMIC DNA]</scope>
    <source>
        <strain evidence="2">DSM 27370</strain>
    </source>
</reference>
<dbReference type="SUPFAM" id="SSF69318">
    <property type="entry name" value="Integrin alpha N-terminal domain"/>
    <property type="match status" value="1"/>
</dbReference>
<evidence type="ECO:0008006" key="3">
    <source>
        <dbReference type="Google" id="ProtNLM"/>
    </source>
</evidence>
<evidence type="ECO:0000313" key="2">
    <source>
        <dbReference type="Proteomes" id="UP000184480"/>
    </source>
</evidence>
<dbReference type="OrthoDB" id="670341at2"/>
<accession>A0A1M5D5H7</accession>
<dbReference type="AlphaFoldDB" id="A0A1M5D5H7"/>
<dbReference type="InterPro" id="IPR028994">
    <property type="entry name" value="Integrin_alpha_N"/>
</dbReference>
<organism evidence="1 2">
    <name type="scientific">Dysgonomonas macrotermitis</name>
    <dbReference type="NCBI Taxonomy" id="1346286"/>
    <lineage>
        <taxon>Bacteria</taxon>
        <taxon>Pseudomonadati</taxon>
        <taxon>Bacteroidota</taxon>
        <taxon>Bacteroidia</taxon>
        <taxon>Bacteroidales</taxon>
        <taxon>Dysgonomonadaceae</taxon>
        <taxon>Dysgonomonas</taxon>
    </lineage>
</organism>
<dbReference type="InterPro" id="IPR058087">
    <property type="entry name" value="XAC2610_dom"/>
</dbReference>